<comment type="caution">
    <text evidence="1">The sequence shown here is derived from an EMBL/GenBank/DDBJ whole genome shotgun (WGS) entry which is preliminary data.</text>
</comment>
<dbReference type="InterPro" id="IPR017211">
    <property type="entry name" value="UCP037465_Znf"/>
</dbReference>
<dbReference type="RefSeq" id="WP_344362076.1">
    <property type="nucleotide sequence ID" value="NZ_BAAASR010000018.1"/>
</dbReference>
<evidence type="ECO:0008006" key="3">
    <source>
        <dbReference type="Google" id="ProtNLM"/>
    </source>
</evidence>
<gene>
    <name evidence="1" type="ORF">GCM10010393_35210</name>
</gene>
<protein>
    <recommendedName>
        <fullName evidence="3">DUF2180 family protein</fullName>
    </recommendedName>
</protein>
<reference evidence="2" key="1">
    <citation type="journal article" date="2019" name="Int. J. Syst. Evol. Microbiol.">
        <title>The Global Catalogue of Microorganisms (GCM) 10K type strain sequencing project: providing services to taxonomists for standard genome sequencing and annotation.</title>
        <authorList>
            <consortium name="The Broad Institute Genomics Platform"/>
            <consortium name="The Broad Institute Genome Sequencing Center for Infectious Disease"/>
            <person name="Wu L."/>
            <person name="Ma J."/>
        </authorList>
    </citation>
    <scope>NUCLEOTIDE SEQUENCE [LARGE SCALE GENOMIC DNA]</scope>
    <source>
        <strain evidence="2">JCM 5062</strain>
    </source>
</reference>
<accession>A0ABP5ZLY3</accession>
<proteinExistence type="predicted"/>
<name>A0ABP5ZLY3_9ACTN</name>
<dbReference type="Proteomes" id="UP001499942">
    <property type="component" value="Unassembled WGS sequence"/>
</dbReference>
<dbReference type="Pfam" id="PF09947">
    <property type="entry name" value="DUF2180"/>
    <property type="match status" value="1"/>
</dbReference>
<evidence type="ECO:0000313" key="2">
    <source>
        <dbReference type="Proteomes" id="UP001499942"/>
    </source>
</evidence>
<sequence length="68" mass="7404">MRCFECHRSGADEVAEAVCCQCGVAVCRQHARIEKQELHKDAGLGKSTHALSARRVVCPVCARAEHSP</sequence>
<evidence type="ECO:0000313" key="1">
    <source>
        <dbReference type="EMBL" id="GAA2499791.1"/>
    </source>
</evidence>
<keyword evidence="2" id="KW-1185">Reference proteome</keyword>
<organism evidence="1 2">
    <name type="scientific">Streptomyces gobitricini</name>
    <dbReference type="NCBI Taxonomy" id="68211"/>
    <lineage>
        <taxon>Bacteria</taxon>
        <taxon>Bacillati</taxon>
        <taxon>Actinomycetota</taxon>
        <taxon>Actinomycetes</taxon>
        <taxon>Kitasatosporales</taxon>
        <taxon>Streptomycetaceae</taxon>
        <taxon>Streptomyces</taxon>
    </lineage>
</organism>
<dbReference type="EMBL" id="BAAASR010000018">
    <property type="protein sequence ID" value="GAA2499791.1"/>
    <property type="molecule type" value="Genomic_DNA"/>
</dbReference>